<evidence type="ECO:0000313" key="2">
    <source>
        <dbReference type="Proteomes" id="UP000436088"/>
    </source>
</evidence>
<dbReference type="Proteomes" id="UP000436088">
    <property type="component" value="Unassembled WGS sequence"/>
</dbReference>
<proteinExistence type="predicted"/>
<organism evidence="1 2">
    <name type="scientific">Hibiscus syriacus</name>
    <name type="common">Rose of Sharon</name>
    <dbReference type="NCBI Taxonomy" id="106335"/>
    <lineage>
        <taxon>Eukaryota</taxon>
        <taxon>Viridiplantae</taxon>
        <taxon>Streptophyta</taxon>
        <taxon>Embryophyta</taxon>
        <taxon>Tracheophyta</taxon>
        <taxon>Spermatophyta</taxon>
        <taxon>Magnoliopsida</taxon>
        <taxon>eudicotyledons</taxon>
        <taxon>Gunneridae</taxon>
        <taxon>Pentapetalae</taxon>
        <taxon>rosids</taxon>
        <taxon>malvids</taxon>
        <taxon>Malvales</taxon>
        <taxon>Malvaceae</taxon>
        <taxon>Malvoideae</taxon>
        <taxon>Hibiscus</taxon>
    </lineage>
</organism>
<accession>A0A6A3D1E7</accession>
<name>A0A6A3D1E7_HIBSY</name>
<comment type="caution">
    <text evidence="1">The sequence shown here is derived from an EMBL/GenBank/DDBJ whole genome shotgun (WGS) entry which is preliminary data.</text>
</comment>
<dbReference type="PANTHER" id="PTHR34127">
    <property type="entry name" value="OS04G0405600 PROTEIN"/>
    <property type="match status" value="1"/>
</dbReference>
<protein>
    <submittedName>
        <fullName evidence="1">E3 ubiquitin-protein ligase AIP2-like</fullName>
    </submittedName>
</protein>
<dbReference type="EMBL" id="VEPZ02000032">
    <property type="protein sequence ID" value="KAE8735276.1"/>
    <property type="molecule type" value="Genomic_DNA"/>
</dbReference>
<dbReference type="AlphaFoldDB" id="A0A6A3D1E7"/>
<reference evidence="1" key="1">
    <citation type="submission" date="2019-09" db="EMBL/GenBank/DDBJ databases">
        <title>Draft genome information of white flower Hibiscus syriacus.</title>
        <authorList>
            <person name="Kim Y.-M."/>
        </authorList>
    </citation>
    <scope>NUCLEOTIDE SEQUENCE [LARGE SCALE GENOMIC DNA]</scope>
    <source>
        <strain evidence="1">YM2019G1</strain>
    </source>
</reference>
<gene>
    <name evidence="1" type="ORF">F3Y22_tig00000340pilonHSYRG00152</name>
</gene>
<dbReference type="InterPro" id="IPR010765">
    <property type="entry name" value="DUF1350"/>
</dbReference>
<dbReference type="Pfam" id="PF07082">
    <property type="entry name" value="DUF1350"/>
    <property type="match status" value="2"/>
</dbReference>
<dbReference type="PANTHER" id="PTHR34127:SF3">
    <property type="entry name" value="INITIATION FACTOR 4F SUBUNIT (DUF1350)"/>
    <property type="match status" value="1"/>
</dbReference>
<sequence length="348" mass="38919">MDCSWVITDLQKVGFLFDHTPSGNNKPRAIIKFLGGSFLGAVPEVTYIYLIELLANEGFFLLYLCRTTLHNQVYERFNACLDNILAFGYPDANLTPADLVDLPIVSVGHSISWGGKIVGCPQHQVESNFRRRLPNYEMPSVGLDPRPLQWCSSSVLTGSYFSENIPKANAIISYNKKSVTEAVPYFEQLGPLVRQMMPIVEASPLYAMARSASDDAWKMFIGMAGSMIPERPRSPSLVLQICGSIAFCFCSGIGRDSKLEFVIIILFEQIQMHFTEGISEFRPTPSKNRECCKNKYNVQHTLLVKFNSDTIDETDLLEEILKPRVDTIGGTLEKVQLSGYHITPCVPV</sequence>
<evidence type="ECO:0000313" key="1">
    <source>
        <dbReference type="EMBL" id="KAE8735276.1"/>
    </source>
</evidence>
<keyword evidence="2" id="KW-1185">Reference proteome</keyword>